<evidence type="ECO:0000313" key="2">
    <source>
        <dbReference type="EMBL" id="TSE26658.1"/>
    </source>
</evidence>
<evidence type="ECO:0000313" key="3">
    <source>
        <dbReference type="Proteomes" id="UP000318554"/>
    </source>
</evidence>
<protein>
    <submittedName>
        <fullName evidence="2">Uncharacterized protein</fullName>
    </submittedName>
</protein>
<feature type="transmembrane region" description="Helical" evidence="1">
    <location>
        <begin position="46"/>
        <end position="66"/>
    </location>
</feature>
<sequence>MDDATLWWVLTGALVAAELTSGTFLLLMLALGAAGGAVAAHAGAGVSQQLLAAAGVAAVSVAAWAWRRLRHRGHTPPALADLDIGQTVHVAAWDADGTARVRYRGAEWVAEALPGSERRPGVWRIHAVHGNRLVLQPVA</sequence>
<reference evidence="2 3" key="1">
    <citation type="submission" date="2019-07" db="EMBL/GenBank/DDBJ databases">
        <title>Tepidimonas aquatica CLN-1 draft genome.</title>
        <authorList>
            <person name="Da Costa M.S."/>
            <person name="Froufe H.J.C."/>
            <person name="Egas C."/>
            <person name="Albuquerque L."/>
        </authorList>
    </citation>
    <scope>NUCLEOTIDE SEQUENCE [LARGE SCALE GENOMIC DNA]</scope>
    <source>
        <strain evidence="2 3">CLN-1</strain>
    </source>
</reference>
<accession>A0A554WSU4</accession>
<dbReference type="Proteomes" id="UP000318554">
    <property type="component" value="Unassembled WGS sequence"/>
</dbReference>
<name>A0A554WSU4_9BURK</name>
<keyword evidence="3" id="KW-1185">Reference proteome</keyword>
<proteinExistence type="predicted"/>
<dbReference type="RefSeq" id="WP_144324760.1">
    <property type="nucleotide sequence ID" value="NZ_VJNA01000006.1"/>
</dbReference>
<keyword evidence="1" id="KW-0812">Transmembrane</keyword>
<dbReference type="EMBL" id="VJNA01000006">
    <property type="protein sequence ID" value="TSE26658.1"/>
    <property type="molecule type" value="Genomic_DNA"/>
</dbReference>
<keyword evidence="1" id="KW-0472">Membrane</keyword>
<organism evidence="2 3">
    <name type="scientific">Tepidimonas aquatica</name>
    <dbReference type="NCBI Taxonomy" id="247482"/>
    <lineage>
        <taxon>Bacteria</taxon>
        <taxon>Pseudomonadati</taxon>
        <taxon>Pseudomonadota</taxon>
        <taxon>Betaproteobacteria</taxon>
        <taxon>Burkholderiales</taxon>
        <taxon>Tepidimonas</taxon>
    </lineage>
</organism>
<dbReference type="OrthoDB" id="5654021at2"/>
<evidence type="ECO:0000256" key="1">
    <source>
        <dbReference type="SAM" id="Phobius"/>
    </source>
</evidence>
<feature type="transmembrane region" description="Helical" evidence="1">
    <location>
        <begin position="7"/>
        <end position="34"/>
    </location>
</feature>
<comment type="caution">
    <text evidence="2">The sequence shown here is derived from an EMBL/GenBank/DDBJ whole genome shotgun (WGS) entry which is preliminary data.</text>
</comment>
<keyword evidence="1" id="KW-1133">Transmembrane helix</keyword>
<dbReference type="AlphaFoldDB" id="A0A554WSU4"/>
<gene>
    <name evidence="2" type="ORF">Taqua_00696</name>
</gene>